<dbReference type="AlphaFoldDB" id="A0A9P6BW31"/>
<evidence type="ECO:0000313" key="2">
    <source>
        <dbReference type="Proteomes" id="UP000807342"/>
    </source>
</evidence>
<accession>A0A9P6BW31</accession>
<dbReference type="EMBL" id="MU152590">
    <property type="protein sequence ID" value="KAF9440364.1"/>
    <property type="molecule type" value="Genomic_DNA"/>
</dbReference>
<keyword evidence="2" id="KW-1185">Reference proteome</keyword>
<gene>
    <name evidence="1" type="ORF">P691DRAFT_126672</name>
</gene>
<comment type="caution">
    <text evidence="1">The sequence shown here is derived from an EMBL/GenBank/DDBJ whole genome shotgun (WGS) entry which is preliminary data.</text>
</comment>
<sequence length="192" mass="20897">MDDVAHSRVSHHVDFTDINSTHALSTPCPPTNPKASGRRIIIFISLSLSHNNPSLNVIFRGAGHTCEPRVHHGSSIVHRPQCPCRSPLCLPHTPTHLPPTSTGTLCEKTIHFERKAVSPFLVAALASGHHHPWMVTRVAKVWPSVAPSRKGQEEGKKSLGIARAVTLAGKMWQGARTKVRPVCRVSIVPQIG</sequence>
<name>A0A9P6BW31_9AGAR</name>
<dbReference type="Proteomes" id="UP000807342">
    <property type="component" value="Unassembled WGS sequence"/>
</dbReference>
<reference evidence="1" key="1">
    <citation type="submission" date="2020-11" db="EMBL/GenBank/DDBJ databases">
        <authorList>
            <consortium name="DOE Joint Genome Institute"/>
            <person name="Ahrendt S."/>
            <person name="Riley R."/>
            <person name="Andreopoulos W."/>
            <person name="Labutti K."/>
            <person name="Pangilinan J."/>
            <person name="Ruiz-Duenas F.J."/>
            <person name="Barrasa J.M."/>
            <person name="Sanchez-Garcia M."/>
            <person name="Camarero S."/>
            <person name="Miyauchi S."/>
            <person name="Serrano A."/>
            <person name="Linde D."/>
            <person name="Babiker R."/>
            <person name="Drula E."/>
            <person name="Ayuso-Fernandez I."/>
            <person name="Pacheco R."/>
            <person name="Padilla G."/>
            <person name="Ferreira P."/>
            <person name="Barriuso J."/>
            <person name="Kellner H."/>
            <person name="Castanera R."/>
            <person name="Alfaro M."/>
            <person name="Ramirez L."/>
            <person name="Pisabarro A.G."/>
            <person name="Kuo A."/>
            <person name="Tritt A."/>
            <person name="Lipzen A."/>
            <person name="He G."/>
            <person name="Yan M."/>
            <person name="Ng V."/>
            <person name="Cullen D."/>
            <person name="Martin F."/>
            <person name="Rosso M.-N."/>
            <person name="Henrissat B."/>
            <person name="Hibbett D."/>
            <person name="Martinez A.T."/>
            <person name="Grigoriev I.V."/>
        </authorList>
    </citation>
    <scope>NUCLEOTIDE SEQUENCE</scope>
    <source>
        <strain evidence="1">MF-IS2</strain>
    </source>
</reference>
<protein>
    <submittedName>
        <fullName evidence="1">Uncharacterized protein</fullName>
    </submittedName>
</protein>
<proteinExistence type="predicted"/>
<organism evidence="1 2">
    <name type="scientific">Macrolepiota fuliginosa MF-IS2</name>
    <dbReference type="NCBI Taxonomy" id="1400762"/>
    <lineage>
        <taxon>Eukaryota</taxon>
        <taxon>Fungi</taxon>
        <taxon>Dikarya</taxon>
        <taxon>Basidiomycota</taxon>
        <taxon>Agaricomycotina</taxon>
        <taxon>Agaricomycetes</taxon>
        <taxon>Agaricomycetidae</taxon>
        <taxon>Agaricales</taxon>
        <taxon>Agaricineae</taxon>
        <taxon>Agaricaceae</taxon>
        <taxon>Macrolepiota</taxon>
    </lineage>
</organism>
<evidence type="ECO:0000313" key="1">
    <source>
        <dbReference type="EMBL" id="KAF9440364.1"/>
    </source>
</evidence>